<dbReference type="InterPro" id="IPR023393">
    <property type="entry name" value="START-like_dom_sf"/>
</dbReference>
<gene>
    <name evidence="1" type="ORF">SAMN05421640_0381</name>
</gene>
<dbReference type="RefSeq" id="WP_089355154.1">
    <property type="nucleotide sequence ID" value="NZ_FZPD01000001.1"/>
</dbReference>
<dbReference type="CDD" id="cd07812">
    <property type="entry name" value="SRPBCC"/>
    <property type="match status" value="1"/>
</dbReference>
<dbReference type="EMBL" id="FZPD01000001">
    <property type="protein sequence ID" value="SNS49381.1"/>
    <property type="molecule type" value="Genomic_DNA"/>
</dbReference>
<protein>
    <recommendedName>
        <fullName evidence="3">Polyketide cyclase / dehydrase and lipid transport</fullName>
    </recommendedName>
</protein>
<name>A0A239EY57_EKHLU</name>
<dbReference type="Proteomes" id="UP000198393">
    <property type="component" value="Unassembled WGS sequence"/>
</dbReference>
<keyword evidence="2" id="KW-1185">Reference proteome</keyword>
<dbReference type="Gene3D" id="3.30.530.20">
    <property type="match status" value="1"/>
</dbReference>
<sequence length="148" mass="17644">MKFEGHIDINKPIGIVAKYFEDPKYLGEYQEGFVKKVLEEGEKGQNGAVSKMYYKNGKYEMALTETIISNKLPKYFEAFYHHKHMDNTMKCAFTSLGENETRYQTFVEYTRIDWFMPKLISILFPGMYKKPVRRWMENFKRFVEAQDS</sequence>
<reference evidence="1 2" key="1">
    <citation type="submission" date="2017-06" db="EMBL/GenBank/DDBJ databases">
        <authorList>
            <person name="Kim H.J."/>
            <person name="Triplett B.A."/>
        </authorList>
    </citation>
    <scope>NUCLEOTIDE SEQUENCE [LARGE SCALE GENOMIC DNA]</scope>
    <source>
        <strain evidence="1 2">DSM 19307</strain>
    </source>
</reference>
<dbReference type="AlphaFoldDB" id="A0A239EY57"/>
<evidence type="ECO:0000313" key="1">
    <source>
        <dbReference type="EMBL" id="SNS49381.1"/>
    </source>
</evidence>
<proteinExistence type="predicted"/>
<dbReference type="OrthoDB" id="411301at2"/>
<accession>A0A239EY57</accession>
<organism evidence="1 2">
    <name type="scientific">Ekhidna lutea</name>
    <dbReference type="NCBI Taxonomy" id="447679"/>
    <lineage>
        <taxon>Bacteria</taxon>
        <taxon>Pseudomonadati</taxon>
        <taxon>Bacteroidota</taxon>
        <taxon>Cytophagia</taxon>
        <taxon>Cytophagales</taxon>
        <taxon>Reichenbachiellaceae</taxon>
        <taxon>Ekhidna</taxon>
    </lineage>
</organism>
<dbReference type="SUPFAM" id="SSF55961">
    <property type="entry name" value="Bet v1-like"/>
    <property type="match status" value="1"/>
</dbReference>
<evidence type="ECO:0000313" key="2">
    <source>
        <dbReference type="Proteomes" id="UP000198393"/>
    </source>
</evidence>
<evidence type="ECO:0008006" key="3">
    <source>
        <dbReference type="Google" id="ProtNLM"/>
    </source>
</evidence>